<keyword evidence="4 5" id="KW-0472">Membrane</keyword>
<keyword evidence="2 5" id="KW-0812">Transmembrane</keyword>
<dbReference type="EMBL" id="JAEQMG010000010">
    <property type="protein sequence ID" value="MBK6087175.1"/>
    <property type="molecule type" value="Genomic_DNA"/>
</dbReference>
<evidence type="ECO:0000256" key="5">
    <source>
        <dbReference type="SAM" id="Phobius"/>
    </source>
</evidence>
<dbReference type="Pfam" id="PF02674">
    <property type="entry name" value="Colicin_V"/>
    <property type="match status" value="1"/>
</dbReference>
<feature type="transmembrane region" description="Helical" evidence="5">
    <location>
        <begin position="128"/>
        <end position="150"/>
    </location>
</feature>
<dbReference type="InterPro" id="IPR003825">
    <property type="entry name" value="Colicin-V_CvpA"/>
</dbReference>
<dbReference type="RefSeq" id="WP_186833631.1">
    <property type="nucleotide sequence ID" value="NZ_JAEQMG010000010.1"/>
</dbReference>
<protein>
    <submittedName>
        <fullName evidence="6">CvpA family protein</fullName>
    </submittedName>
</protein>
<proteinExistence type="predicted"/>
<name>A0A934TYX0_9FIRM</name>
<evidence type="ECO:0000256" key="2">
    <source>
        <dbReference type="ARBA" id="ARBA00022692"/>
    </source>
</evidence>
<evidence type="ECO:0000313" key="7">
    <source>
        <dbReference type="Proteomes" id="UP000633365"/>
    </source>
</evidence>
<feature type="transmembrane region" description="Helical" evidence="5">
    <location>
        <begin position="31"/>
        <end position="52"/>
    </location>
</feature>
<evidence type="ECO:0000256" key="1">
    <source>
        <dbReference type="ARBA" id="ARBA00004141"/>
    </source>
</evidence>
<evidence type="ECO:0000313" key="6">
    <source>
        <dbReference type="EMBL" id="MBK6087175.1"/>
    </source>
</evidence>
<dbReference type="GO" id="GO:0009403">
    <property type="term" value="P:toxin biosynthetic process"/>
    <property type="evidence" value="ECO:0007669"/>
    <property type="project" value="InterPro"/>
</dbReference>
<feature type="transmembrane region" description="Helical" evidence="5">
    <location>
        <begin position="213"/>
        <end position="232"/>
    </location>
</feature>
<feature type="transmembrane region" description="Helical" evidence="5">
    <location>
        <begin position="171"/>
        <end position="193"/>
    </location>
</feature>
<reference evidence="6" key="1">
    <citation type="submission" date="2021-01" db="EMBL/GenBank/DDBJ databases">
        <title>Genome public.</title>
        <authorList>
            <person name="Liu C."/>
            <person name="Sun Q."/>
        </authorList>
    </citation>
    <scope>NUCLEOTIDE SEQUENCE</scope>
    <source>
        <strain evidence="6">M6</strain>
    </source>
</reference>
<comment type="subcellular location">
    <subcellularLocation>
        <location evidence="1">Membrane</location>
        <topology evidence="1">Multi-pass membrane protein</topology>
    </subcellularLocation>
</comment>
<gene>
    <name evidence="6" type="ORF">JKK62_00630</name>
</gene>
<keyword evidence="3 5" id="KW-1133">Transmembrane helix</keyword>
<keyword evidence="7" id="KW-1185">Reference proteome</keyword>
<dbReference type="GO" id="GO:0016020">
    <property type="term" value="C:membrane"/>
    <property type="evidence" value="ECO:0007669"/>
    <property type="project" value="UniProtKB-SubCell"/>
</dbReference>
<dbReference type="Proteomes" id="UP000633365">
    <property type="component" value="Unassembled WGS sequence"/>
</dbReference>
<dbReference type="AlphaFoldDB" id="A0A934TYX0"/>
<feature type="transmembrane region" description="Helical" evidence="5">
    <location>
        <begin position="6"/>
        <end position="24"/>
    </location>
</feature>
<comment type="caution">
    <text evidence="6">The sequence shown here is derived from an EMBL/GenBank/DDBJ whole genome shotgun (WGS) entry which is preliminary data.</text>
</comment>
<organism evidence="6 7">
    <name type="scientific">Ruminococcus difficilis</name>
    <dbReference type="NCBI Taxonomy" id="2763069"/>
    <lineage>
        <taxon>Bacteria</taxon>
        <taxon>Bacillati</taxon>
        <taxon>Bacillota</taxon>
        <taxon>Clostridia</taxon>
        <taxon>Eubacteriales</taxon>
        <taxon>Oscillospiraceae</taxon>
        <taxon>Ruminococcus</taxon>
    </lineage>
</organism>
<accession>A0A934TYX0</accession>
<sequence length="234" mass="25359">MIFDIIVILIFIGLIALNVFRGAARSLARFIATLISYLGATALGQWLSLLSYNSIVRPAMEKAVTNAVNGVSTEAADSIISALPSWLTGITDLKAEDLTNAFSGPISNATGTITEAVNTAVKPVACGILTFFITIIIFLFLMMILQRILVRPLVRLFRFPVLNVVNRVGGAVIGLIDAVLLVCMLAYLTKLIIVNVGSNSSWFNESTINNSFIFYHFYSGNIFTWIGSLISGKS</sequence>
<evidence type="ECO:0000256" key="4">
    <source>
        <dbReference type="ARBA" id="ARBA00023136"/>
    </source>
</evidence>
<evidence type="ECO:0000256" key="3">
    <source>
        <dbReference type="ARBA" id="ARBA00022989"/>
    </source>
</evidence>